<protein>
    <submittedName>
        <fullName evidence="1">Uncharacterized protein</fullName>
    </submittedName>
</protein>
<reference evidence="1" key="1">
    <citation type="submission" date="2019-10" db="EMBL/GenBank/DDBJ databases">
        <title>The sequence and de novo assembly of the wild yak genome.</title>
        <authorList>
            <person name="Liu Y."/>
        </authorList>
    </citation>
    <scope>NUCLEOTIDE SEQUENCE [LARGE SCALE GENOMIC DNA]</scope>
    <source>
        <strain evidence="1">WY2019</strain>
    </source>
</reference>
<gene>
    <name evidence="1" type="ORF">E5288_WYG004155</name>
</gene>
<evidence type="ECO:0000313" key="1">
    <source>
        <dbReference type="EMBL" id="MXQ85106.1"/>
    </source>
</evidence>
<dbReference type="AlphaFoldDB" id="A0A6B0RAF1"/>
<dbReference type="EMBL" id="VBQZ03000024">
    <property type="protein sequence ID" value="MXQ85106.1"/>
    <property type="molecule type" value="Genomic_DNA"/>
</dbReference>
<organism evidence="1 2">
    <name type="scientific">Bos mutus</name>
    <name type="common">wild yak</name>
    <dbReference type="NCBI Taxonomy" id="72004"/>
    <lineage>
        <taxon>Eukaryota</taxon>
        <taxon>Metazoa</taxon>
        <taxon>Chordata</taxon>
        <taxon>Craniata</taxon>
        <taxon>Vertebrata</taxon>
        <taxon>Euteleostomi</taxon>
        <taxon>Mammalia</taxon>
        <taxon>Eutheria</taxon>
        <taxon>Laurasiatheria</taxon>
        <taxon>Artiodactyla</taxon>
        <taxon>Ruminantia</taxon>
        <taxon>Pecora</taxon>
        <taxon>Bovidae</taxon>
        <taxon>Bovinae</taxon>
        <taxon>Bos</taxon>
    </lineage>
</organism>
<evidence type="ECO:0000313" key="2">
    <source>
        <dbReference type="Proteomes" id="UP000322234"/>
    </source>
</evidence>
<name>A0A6B0RAF1_9CETA</name>
<keyword evidence="2" id="KW-1185">Reference proteome</keyword>
<accession>A0A6B0RAF1</accession>
<sequence>MLPRCRRVRYPLATPLRPSTCFSKRAEVPSMRSYSWLKGTKSIEQLIWFHFTSFSKAFGPRSVGNSSVDDEGGFWVTSG</sequence>
<proteinExistence type="predicted"/>
<dbReference type="Proteomes" id="UP000322234">
    <property type="component" value="Unassembled WGS sequence"/>
</dbReference>
<comment type="caution">
    <text evidence="1">The sequence shown here is derived from an EMBL/GenBank/DDBJ whole genome shotgun (WGS) entry which is preliminary data.</text>
</comment>